<evidence type="ECO:0000256" key="6">
    <source>
        <dbReference type="SAM" id="Phobius"/>
    </source>
</evidence>
<gene>
    <name evidence="7" type="ORF">HGO97_020250</name>
</gene>
<evidence type="ECO:0000256" key="1">
    <source>
        <dbReference type="ARBA" id="ARBA00004651"/>
    </source>
</evidence>
<dbReference type="Proteomes" id="UP000723714">
    <property type="component" value="Unassembled WGS sequence"/>
</dbReference>
<evidence type="ECO:0000256" key="3">
    <source>
        <dbReference type="ARBA" id="ARBA00022692"/>
    </source>
</evidence>
<keyword evidence="8" id="KW-1185">Reference proteome</keyword>
<accession>A0ABS6D956</accession>
<feature type="transmembrane region" description="Helical" evidence="6">
    <location>
        <begin position="267"/>
        <end position="287"/>
    </location>
</feature>
<dbReference type="InterPro" id="IPR001851">
    <property type="entry name" value="ABC_transp_permease"/>
</dbReference>
<protein>
    <submittedName>
        <fullName evidence="7">ABC transporter permease</fullName>
    </submittedName>
</protein>
<evidence type="ECO:0000256" key="5">
    <source>
        <dbReference type="ARBA" id="ARBA00023136"/>
    </source>
</evidence>
<evidence type="ECO:0000313" key="7">
    <source>
        <dbReference type="EMBL" id="MBU3878137.1"/>
    </source>
</evidence>
<dbReference type="CDD" id="cd06579">
    <property type="entry name" value="TM_PBP1_transp_AraH_like"/>
    <property type="match status" value="1"/>
</dbReference>
<dbReference type="Pfam" id="PF02653">
    <property type="entry name" value="BPD_transp_2"/>
    <property type="match status" value="1"/>
</dbReference>
<keyword evidence="3 6" id="KW-0812">Transmembrane</keyword>
<feature type="transmembrane region" description="Helical" evidence="6">
    <location>
        <begin position="92"/>
        <end position="117"/>
    </location>
</feature>
<comment type="caution">
    <text evidence="7">The sequence shown here is derived from an EMBL/GenBank/DDBJ whole genome shotgun (WGS) entry which is preliminary data.</text>
</comment>
<feature type="transmembrane region" description="Helical" evidence="6">
    <location>
        <begin position="241"/>
        <end position="260"/>
    </location>
</feature>
<dbReference type="RefSeq" id="WP_216244722.1">
    <property type="nucleotide sequence ID" value="NZ_JABACJ020000028.1"/>
</dbReference>
<keyword evidence="5 6" id="KW-0472">Membrane</keyword>
<dbReference type="EMBL" id="JABACJ020000028">
    <property type="protein sequence ID" value="MBU3878137.1"/>
    <property type="molecule type" value="Genomic_DNA"/>
</dbReference>
<evidence type="ECO:0000313" key="8">
    <source>
        <dbReference type="Proteomes" id="UP000723714"/>
    </source>
</evidence>
<comment type="subcellular location">
    <subcellularLocation>
        <location evidence="1">Cell membrane</location>
        <topology evidence="1">Multi-pass membrane protein</topology>
    </subcellularLocation>
</comment>
<keyword evidence="4 6" id="KW-1133">Transmembrane helix</keyword>
<feature type="transmembrane region" description="Helical" evidence="6">
    <location>
        <begin position="12"/>
        <end position="29"/>
    </location>
</feature>
<keyword evidence="2" id="KW-1003">Cell membrane</keyword>
<evidence type="ECO:0000256" key="2">
    <source>
        <dbReference type="ARBA" id="ARBA00022475"/>
    </source>
</evidence>
<feature type="transmembrane region" description="Helical" evidence="6">
    <location>
        <begin position="158"/>
        <end position="179"/>
    </location>
</feature>
<reference evidence="7 8" key="1">
    <citation type="submission" date="2021-06" db="EMBL/GenBank/DDBJ databases">
        <title>Faecalicatena sp. nov. isolated from porcine feces.</title>
        <authorList>
            <person name="Oh B.S."/>
            <person name="Lee J.H."/>
        </authorList>
    </citation>
    <scope>NUCLEOTIDE SEQUENCE [LARGE SCALE GENOMIC DNA]</scope>
    <source>
        <strain evidence="7 8">AGMB00832</strain>
    </source>
</reference>
<dbReference type="PANTHER" id="PTHR32196">
    <property type="entry name" value="ABC TRANSPORTER PERMEASE PROTEIN YPHD-RELATED-RELATED"/>
    <property type="match status" value="1"/>
</dbReference>
<proteinExistence type="predicted"/>
<evidence type="ECO:0000256" key="4">
    <source>
        <dbReference type="ARBA" id="ARBA00022989"/>
    </source>
</evidence>
<sequence length="322" mass="34363">MKKRKGEVFQKYGTAVILVLLFVFFAFRTETFLSVSNIWNMLRQTAVTGIISLGMTMAMLTSGIDLSVSAVVAISSVTCSMCMVNLKLNMWAAILIALLAGLAAGFVNGLFITYIKIPPLIATLGTQTAIRGLAYIMTGGYTVYGFPKAFDFIGKGYIAGIPVPVILLIVVLVIGWYVINKTKFGRYLYAIGGNNEASRLSGINVNRRLVMTYAISGGLAALAGIIELSRLSSGQPNAGEGYEMSAITAVVLGGISVSGGEGKFSGVVFGILIMGILSSGLIMMNVSTYYQQLIKGLVLLFAVSIDQILKLNLLSRSSRVRS</sequence>
<feature type="transmembrane region" description="Helical" evidence="6">
    <location>
        <begin position="209"/>
        <end position="229"/>
    </location>
</feature>
<name>A0ABS6D956_9FIRM</name>
<organism evidence="7 8">
    <name type="scientific">Faecalicatena faecalis</name>
    <dbReference type="NCBI Taxonomy" id="2726362"/>
    <lineage>
        <taxon>Bacteria</taxon>
        <taxon>Bacillati</taxon>
        <taxon>Bacillota</taxon>
        <taxon>Clostridia</taxon>
        <taxon>Lachnospirales</taxon>
        <taxon>Lachnospiraceae</taxon>
        <taxon>Faecalicatena</taxon>
    </lineage>
</organism>